<proteinExistence type="predicted"/>
<dbReference type="EMBL" id="CP133648">
    <property type="protein sequence ID" value="WNE84787.1"/>
    <property type="molecule type" value="Genomic_DNA"/>
</dbReference>
<dbReference type="GO" id="GO:0016787">
    <property type="term" value="F:hydrolase activity"/>
    <property type="evidence" value="ECO:0007669"/>
    <property type="project" value="InterPro"/>
</dbReference>
<dbReference type="GO" id="GO:0004386">
    <property type="term" value="F:helicase activity"/>
    <property type="evidence" value="ECO:0007669"/>
    <property type="project" value="UniProtKB-KW"/>
</dbReference>
<gene>
    <name evidence="4" type="ORF">B0703_07180</name>
</gene>
<protein>
    <submittedName>
        <fullName evidence="4">DEAD/DEAH box helicase family protein</fullName>
    </submittedName>
</protein>
<dbReference type="SMART" id="SM00487">
    <property type="entry name" value="DEXDc"/>
    <property type="match status" value="1"/>
</dbReference>
<dbReference type="GO" id="GO:0005524">
    <property type="term" value="F:ATP binding"/>
    <property type="evidence" value="ECO:0007669"/>
    <property type="project" value="InterPro"/>
</dbReference>
<dbReference type="InterPro" id="IPR006935">
    <property type="entry name" value="Helicase/UvrB_N"/>
</dbReference>
<dbReference type="InterPro" id="IPR029063">
    <property type="entry name" value="SAM-dependent_MTases_sf"/>
</dbReference>
<dbReference type="Pfam" id="PF04851">
    <property type="entry name" value="ResIII"/>
    <property type="match status" value="1"/>
</dbReference>
<keyword evidence="1" id="KW-0175">Coiled coil</keyword>
<dbReference type="Gene3D" id="3.40.50.150">
    <property type="entry name" value="Vaccinia Virus protein VP39"/>
    <property type="match status" value="1"/>
</dbReference>
<feature type="coiled-coil region" evidence="1">
    <location>
        <begin position="784"/>
        <end position="819"/>
    </location>
</feature>
<keyword evidence="4" id="KW-0347">Helicase</keyword>
<evidence type="ECO:0000259" key="2">
    <source>
        <dbReference type="SMART" id="SM00487"/>
    </source>
</evidence>
<dbReference type="SMART" id="SM00974">
    <property type="entry name" value="T5orf172"/>
    <property type="match status" value="1"/>
</dbReference>
<dbReference type="InterPro" id="IPR027417">
    <property type="entry name" value="P-loop_NTPase"/>
</dbReference>
<dbReference type="GO" id="GO:0003677">
    <property type="term" value="F:DNA binding"/>
    <property type="evidence" value="ECO:0007669"/>
    <property type="project" value="InterPro"/>
</dbReference>
<evidence type="ECO:0000313" key="4">
    <source>
        <dbReference type="EMBL" id="WNE84787.1"/>
    </source>
</evidence>
<name>A0AAF1A2W7_BIFAD</name>
<evidence type="ECO:0000313" key="5">
    <source>
        <dbReference type="Proteomes" id="UP000193179"/>
    </source>
</evidence>
<dbReference type="REBASE" id="759805">
    <property type="entry name" value="Bad703BORF7170P"/>
</dbReference>
<reference evidence="4" key="2">
    <citation type="submission" date="2023-09" db="EMBL/GenBank/DDBJ databases">
        <title>Ecological and genomic based identification of the Bifidobacterium adolescentis prototype of the healthy human gut microbiota.</title>
        <authorList>
            <person name="Lugli G.A."/>
            <person name="Argentini C."/>
            <person name="Tarracchini C."/>
            <person name="Fontana F."/>
            <person name="Alessandri G."/>
            <person name="Mancabelli L."/>
            <person name="Milani C."/>
            <person name="Turroni F."/>
            <person name="Ventura M."/>
        </authorList>
    </citation>
    <scope>NUCLEOTIDE SEQUENCE</scope>
    <source>
        <strain evidence="4">703B</strain>
    </source>
</reference>
<dbReference type="InterPro" id="IPR014001">
    <property type="entry name" value="Helicase_ATP-bd"/>
</dbReference>
<keyword evidence="4" id="KW-0067">ATP-binding</keyword>
<reference evidence="4" key="1">
    <citation type="journal article" date="2016" name="Sci. Rep.">
        <title>Evaluation of genetic diversity among strains of the human gut commensal Bifidobacterium adolescentis.</title>
        <authorList>
            <person name="Duranti S."/>
            <person name="Milani C."/>
            <person name="Lugli G.A."/>
            <person name="Mancabelli L."/>
            <person name="Turroni F."/>
            <person name="Ferrario C."/>
            <person name="Mangifesta M."/>
            <person name="Viappiani A."/>
            <person name="Sanchez B."/>
            <person name="Margolles A."/>
            <person name="van Sinderen D."/>
            <person name="Ventura M."/>
        </authorList>
    </citation>
    <scope>NUCLEOTIDE SEQUENCE</scope>
    <source>
        <strain evidence="4">703B</strain>
    </source>
</reference>
<feature type="domain" description="Helicase ATP-binding" evidence="2">
    <location>
        <begin position="126"/>
        <end position="342"/>
    </location>
</feature>
<evidence type="ECO:0000256" key="1">
    <source>
        <dbReference type="SAM" id="Coils"/>
    </source>
</evidence>
<dbReference type="Gene3D" id="3.40.50.300">
    <property type="entry name" value="P-loop containing nucleotide triphosphate hydrolases"/>
    <property type="match status" value="2"/>
</dbReference>
<feature type="domain" description="Bacteriophage T5 Orf172 DNA-binding" evidence="3">
    <location>
        <begin position="29"/>
        <end position="113"/>
    </location>
</feature>
<dbReference type="RefSeq" id="WP_085346426.1">
    <property type="nucleotide sequence ID" value="NZ_CP133648.1"/>
</dbReference>
<keyword evidence="4" id="KW-0378">Hydrolase</keyword>
<organism evidence="4 5">
    <name type="scientific">Bifidobacterium adolescentis</name>
    <dbReference type="NCBI Taxonomy" id="1680"/>
    <lineage>
        <taxon>Bacteria</taxon>
        <taxon>Bacillati</taxon>
        <taxon>Actinomycetota</taxon>
        <taxon>Actinomycetes</taxon>
        <taxon>Bifidobacteriales</taxon>
        <taxon>Bifidobacteriaceae</taxon>
        <taxon>Bifidobacterium</taxon>
    </lineage>
</organism>
<evidence type="ECO:0000259" key="3">
    <source>
        <dbReference type="SMART" id="SM00974"/>
    </source>
</evidence>
<dbReference type="AlphaFoldDB" id="A0AAF1A2W7"/>
<dbReference type="InterPro" id="IPR018306">
    <property type="entry name" value="Phage_T5_Orf172_DNA-bd"/>
</dbReference>
<accession>A0AAF1A2W7</accession>
<sequence length="1119" mass="128267">MAFSDITGKVKSTRPALPQIYAYTTPEIRRHDGWTKIGYTEQDVNVRIAQQTHTADVIAKLEWHGNATYEDTGEVFHDTDFHTYLRHLGINNQPGTEWFEINPPNARGRFHEFRENHGILDGLGASDYELRSEQEAAISKTLDYFQLHEQGEFLWNAKPRFGKTLATYDLCKRLPTPGKDGKAKRILVVTNRPAIANSWYDDYVKFVGTDSGWRFISSVDALAGKPYCISHDKYLHLAGKGKLPNSIEFISLQDLKGSIEFGGHYDKLKYVAEYEYDLLVIDEAHEGVDTYKTDVAFDHIKRRNTLHLSGTPFKAIANDKFPENAIYNWTYADEQQAKRDWNNPELRNPYENLPKLNMFTYQMSDIIENEVTKGMQIDGEQTEYAFDLNEFFETKDGRFVHYDDVKRFLDALTTQKKYPFSTPELRDELRHTFWMLNRVDSARALAKMLRQHEVFKDYEIILAAGDGKIDDDEENKKSFDKVRNAIAKAERDGEGVKTKTITLSVGQLTTGVTVPEWTGVLMLSNMKSPALYVQAAFRAQNPCLFNRNGKYQRKENAYVFDFDPARSLTVFEEYANDLYSGTTYGGGNTDSRKQNVRRLLNFFPVIGEDEDGEMVDLDAEQVLSIPRKIHSREVVRRGFMCDFLFQNISNIFHAPAEVIETLQQLEPYKAPREDLGVKAGTSDELNLDENGEVSIPDEQVIGKSKDLFGDKVYGNINNELNSVIDSIVSEKPENPEEDFLADLQKAVGVSVAEPLVEAAKQNYGSDMKASQQKKVERKIKADVNNRINREYGDYNIEKNRIERDRAQALENAESQAEEEQINQAHDERIEAARLNLIDNLKQSRSEIVQSAGETVVREIETAKKEAQKNSIENGIRDHLRGFSRTIPSFLMAYGDENTTLESFDSIIPDYVFKDVTSITVDQFRLLRDGGDVTDHETGEKEHFDGHLFDSVVFNDSIVEFIHLRSRLADYFDESHKEDIFDYVPPQKTNQIFTPRKVVVKMIDMLEQENPGCFDDPTHTFADLYMKSGMYITEIIKRLYNSKAMRRYFPDDYIRLAHILEHQVYGIAPTEIIYQIATHYILGYDNELGKGLHTHFAMADSAQLAKEGKLAEFVDKAFEE</sequence>
<keyword evidence="4" id="KW-0547">Nucleotide-binding</keyword>
<dbReference type="SUPFAM" id="SSF52540">
    <property type="entry name" value="P-loop containing nucleoside triphosphate hydrolases"/>
    <property type="match status" value="2"/>
</dbReference>
<dbReference type="Proteomes" id="UP000193179">
    <property type="component" value="Chromosome"/>
</dbReference>